<dbReference type="EMBL" id="CAEZWV010000017">
    <property type="protein sequence ID" value="CAB4673024.1"/>
    <property type="molecule type" value="Genomic_DNA"/>
</dbReference>
<gene>
    <name evidence="1" type="ORF">UFOPK2086_00045</name>
    <name evidence="2" type="ORF">UFOPK2214_00086</name>
    <name evidence="3" type="ORF">UFOPK2295_00923</name>
</gene>
<evidence type="ECO:0000313" key="2">
    <source>
        <dbReference type="EMBL" id="CAB4643641.1"/>
    </source>
</evidence>
<dbReference type="AlphaFoldDB" id="A0A6J6INY1"/>
<reference evidence="1" key="1">
    <citation type="submission" date="2020-05" db="EMBL/GenBank/DDBJ databases">
        <authorList>
            <person name="Chiriac C."/>
            <person name="Salcher M."/>
            <person name="Ghai R."/>
            <person name="Kavagutti S V."/>
        </authorList>
    </citation>
    <scope>NUCLEOTIDE SEQUENCE</scope>
</reference>
<evidence type="ECO:0000313" key="3">
    <source>
        <dbReference type="EMBL" id="CAB4673024.1"/>
    </source>
</evidence>
<evidence type="ECO:0000313" key="1">
    <source>
        <dbReference type="EMBL" id="CAB4626216.1"/>
    </source>
</evidence>
<dbReference type="EMBL" id="CAEZVQ010000002">
    <property type="protein sequence ID" value="CAB4626216.1"/>
    <property type="molecule type" value="Genomic_DNA"/>
</dbReference>
<proteinExistence type="predicted"/>
<accession>A0A6J6INY1</accession>
<sequence length="438" mass="46911">MKRLLAVAVSLVAGLLVVPVVSNVQPVSAAPVGVFIFNTPLASNTGLGFCSAGVVKGCIESITIDGKELVPVSTREASSYGIGGGLYSGPCRFVDSDVSQCEYPYLVLYPTWNGVGQQSTLSNVVVNFRRQLNTHPTSAINSAIVNGSLQSFIPAAPNLRDVATINVNSVEVHSASSGYCVGWVTEIDTCAIGETGNSKVTNRVSMLLLPAMRSSVVPPESIDEVCRAQSSLNSCLTNVFDEASRGGWVDTDASVFGLTSTDRYTGAAQLKIAGPHYKTPVNGTSELNLAFFRMFLPSQYLNNSFGLLPGEANAQTLPVKRTTWTGSTTPVTQYIPSAEGLLVSTTGIGFSIPTISVQRTLVVKQNKKLTTDTLLKAAGVFQTKQFGAAKITVNTRHGMKFSAKRYSFKTSRTVLVTIKYRSQKNVWSERRLTVKVVK</sequence>
<protein>
    <submittedName>
        <fullName evidence="1">Unannotated protein</fullName>
    </submittedName>
</protein>
<organism evidence="1">
    <name type="scientific">freshwater metagenome</name>
    <dbReference type="NCBI Taxonomy" id="449393"/>
    <lineage>
        <taxon>unclassified sequences</taxon>
        <taxon>metagenomes</taxon>
        <taxon>ecological metagenomes</taxon>
    </lineage>
</organism>
<name>A0A6J6INY1_9ZZZZ</name>
<dbReference type="EMBL" id="CAEZWJ010000002">
    <property type="protein sequence ID" value="CAB4643641.1"/>
    <property type="molecule type" value="Genomic_DNA"/>
</dbReference>